<evidence type="ECO:0000313" key="3">
    <source>
        <dbReference type="Proteomes" id="UP000252519"/>
    </source>
</evidence>
<keyword evidence="3" id="KW-1185">Reference proteome</keyword>
<gene>
    <name evidence="2" type="ORF">ANCCAN_01138</name>
</gene>
<dbReference type="EMBL" id="JOJR01000005">
    <property type="protein sequence ID" value="RCN52761.1"/>
    <property type="molecule type" value="Genomic_DNA"/>
</dbReference>
<protein>
    <recommendedName>
        <fullName evidence="1">MULE transposase domain-containing protein</fullName>
    </recommendedName>
</protein>
<proteinExistence type="predicted"/>
<dbReference type="InterPro" id="IPR018289">
    <property type="entry name" value="MULE_transposase_dom"/>
</dbReference>
<feature type="domain" description="MULE transposase" evidence="1">
    <location>
        <begin position="271"/>
        <end position="351"/>
    </location>
</feature>
<evidence type="ECO:0000259" key="1">
    <source>
        <dbReference type="Pfam" id="PF10551"/>
    </source>
</evidence>
<sequence>MNHGCLNLTMMSFNYSLLDPETQLFAQQLYATNFLLAEDSGRLYGNHAIFPVEEPVPQQEVEPSPDVAPDFAPLHELRQQDPVTAQVFRGEKEKSSTRCYAFICHKKTSRDDTLIYRCSGCRQQSGKFTSVHVTDDVFRTDPCQLTHNCLPLDRYRDKANRVAYQNCHQLRADPKAYRTPPQRHYSNIADIRHAVGKAALAQRRRVEMDNIPKDLGRLPGGENFLKLQTPELHTYYSEEVILKARNNGLYALIADGVHKLNPITIPDRMDKGQLYIVHAVVSGGIEVPILYAITRYKNVETYRTIFDRLSEIVADSRLERIVLDFEKAAIRAAREEFPNTEVQGCAFHLAQAWNRMAKELGLAQFVKGKKKIGAVARWWRIIKGIVFLPYELIERVPALRSPPVNPDSPAYVPCTPVNPDCPAYVLCTNFLKYLQEVWFDGTYQGMWYKWDVQELRTSNTAEAFHR</sequence>
<accession>A0A368H832</accession>
<dbReference type="OrthoDB" id="5864342at2759"/>
<evidence type="ECO:0000313" key="2">
    <source>
        <dbReference type="EMBL" id="RCN52761.1"/>
    </source>
</evidence>
<comment type="caution">
    <text evidence="2">The sequence shown here is derived from an EMBL/GenBank/DDBJ whole genome shotgun (WGS) entry which is preliminary data.</text>
</comment>
<dbReference type="STRING" id="29170.A0A368H832"/>
<dbReference type="Proteomes" id="UP000252519">
    <property type="component" value="Unassembled WGS sequence"/>
</dbReference>
<organism evidence="2 3">
    <name type="scientific">Ancylostoma caninum</name>
    <name type="common">Dog hookworm</name>
    <dbReference type="NCBI Taxonomy" id="29170"/>
    <lineage>
        <taxon>Eukaryota</taxon>
        <taxon>Metazoa</taxon>
        <taxon>Ecdysozoa</taxon>
        <taxon>Nematoda</taxon>
        <taxon>Chromadorea</taxon>
        <taxon>Rhabditida</taxon>
        <taxon>Rhabditina</taxon>
        <taxon>Rhabditomorpha</taxon>
        <taxon>Strongyloidea</taxon>
        <taxon>Ancylostomatidae</taxon>
        <taxon>Ancylostomatinae</taxon>
        <taxon>Ancylostoma</taxon>
    </lineage>
</organism>
<name>A0A368H832_ANCCA</name>
<dbReference type="Pfam" id="PF10551">
    <property type="entry name" value="MULE"/>
    <property type="match status" value="1"/>
</dbReference>
<dbReference type="AlphaFoldDB" id="A0A368H832"/>
<reference evidence="2 3" key="1">
    <citation type="submission" date="2014-10" db="EMBL/GenBank/DDBJ databases">
        <title>Draft genome of the hookworm Ancylostoma caninum.</title>
        <authorList>
            <person name="Mitreva M."/>
        </authorList>
    </citation>
    <scope>NUCLEOTIDE SEQUENCE [LARGE SCALE GENOMIC DNA]</scope>
    <source>
        <strain evidence="2 3">Baltimore</strain>
    </source>
</reference>